<reference evidence="2 3" key="1">
    <citation type="journal article" date="2013" name="Mar. Genomics">
        <title>Expression of sulfatases in Rhodopirellula baltica and the diversity of sulfatases in the genus Rhodopirellula.</title>
        <authorList>
            <person name="Wegner C.E."/>
            <person name="Richter-Heitmann T."/>
            <person name="Klindworth A."/>
            <person name="Klockow C."/>
            <person name="Richter M."/>
            <person name="Achstetter T."/>
            <person name="Glockner F.O."/>
            <person name="Harder J."/>
        </authorList>
    </citation>
    <scope>NUCLEOTIDE SEQUENCE [LARGE SCALE GENOMIC DNA]</scope>
    <source>
        <strain evidence="2 3">SH398</strain>
    </source>
</reference>
<evidence type="ECO:0000313" key="2">
    <source>
        <dbReference type="EMBL" id="EMI28450.1"/>
    </source>
</evidence>
<name>M5SAF2_9BACT</name>
<proteinExistence type="predicted"/>
<keyword evidence="1" id="KW-1133">Transmembrane helix</keyword>
<sequence>MCQYILGELDGDIACQVEDHLTSDQCDCKEAFADLNEVLEASADEILRNETVLRTPGDATWMQLAKSMEVKSPIELSSARRADRTHLRSRTPWVIGITSIACGFLLPILIFRGFAANEFQKLAADPDRKQGQLVTPDELDSRELDKSELNVGGFDRGLLNSDQRAEPSTLVSIRETSSPEFTVGTIAVDAMARQYHFSIRLPDSVVSRQFDVEQPLTLKVWFITDMGERVLAGELQDRGQNLFASVLDAPLGIVVDRTELEIGGLPSSVPTSLFVSDSFKHSDVRTN</sequence>
<evidence type="ECO:0000313" key="3">
    <source>
        <dbReference type="Proteomes" id="UP000011996"/>
    </source>
</evidence>
<organism evidence="2 3">
    <name type="scientific">Rhodopirellula europaea SH398</name>
    <dbReference type="NCBI Taxonomy" id="1263868"/>
    <lineage>
        <taxon>Bacteria</taxon>
        <taxon>Pseudomonadati</taxon>
        <taxon>Planctomycetota</taxon>
        <taxon>Planctomycetia</taxon>
        <taxon>Pirellulales</taxon>
        <taxon>Pirellulaceae</taxon>
        <taxon>Rhodopirellula</taxon>
    </lineage>
</organism>
<keyword evidence="1" id="KW-0812">Transmembrane</keyword>
<keyword evidence="1" id="KW-0472">Membrane</keyword>
<dbReference type="RefSeq" id="WP_008664137.1">
    <property type="nucleotide sequence ID" value="NZ_ANOF01000034.1"/>
</dbReference>
<protein>
    <submittedName>
        <fullName evidence="2">Uncharacterized protein</fullName>
    </submittedName>
</protein>
<feature type="transmembrane region" description="Helical" evidence="1">
    <location>
        <begin position="93"/>
        <end position="115"/>
    </location>
</feature>
<gene>
    <name evidence="2" type="ORF">RESH_00925</name>
</gene>
<dbReference type="AlphaFoldDB" id="M5SAF2"/>
<dbReference type="PATRIC" id="fig|1263868.3.peg.1000"/>
<evidence type="ECO:0000256" key="1">
    <source>
        <dbReference type="SAM" id="Phobius"/>
    </source>
</evidence>
<comment type="caution">
    <text evidence="2">The sequence shown here is derived from an EMBL/GenBank/DDBJ whole genome shotgun (WGS) entry which is preliminary data.</text>
</comment>
<accession>M5SAF2</accession>
<dbReference type="STRING" id="1263868.RESH_00925"/>
<dbReference type="Proteomes" id="UP000011996">
    <property type="component" value="Unassembled WGS sequence"/>
</dbReference>
<dbReference type="EMBL" id="ANOF01000034">
    <property type="protein sequence ID" value="EMI28450.1"/>
    <property type="molecule type" value="Genomic_DNA"/>
</dbReference>